<dbReference type="Proteomes" id="UP001229421">
    <property type="component" value="Unassembled WGS sequence"/>
</dbReference>
<sequence length="288" mass="31805">MHEIHPSHDKFEREKLASVALGSGGVVFAASVGGGGATPAAAVVESKKEEKVEEKDDTPTSQASATTILQNLTSFSDIGNSFIKQHAVSVFLTHDRSGIFLAQEHSIACLNNDMKLLIATKVEVSDEVVHLFSNGGNNPFLLTEKLEYLNNSNSWVLIKGNASISCSKSFDSNLQKKLKFQGIIKTANQKLGDLRESLLRGTREESRKTIDLFDVFCTQQVVVVCPRMIISVSCSFLFPAPRIASRNKTHNKNVASTYDPPLSFKLTPFLFLTSFLSYRFFSFMIIIF</sequence>
<proteinExistence type="predicted"/>
<organism evidence="1 2">
    <name type="scientific">Tagetes erecta</name>
    <name type="common">African marigold</name>
    <dbReference type="NCBI Taxonomy" id="13708"/>
    <lineage>
        <taxon>Eukaryota</taxon>
        <taxon>Viridiplantae</taxon>
        <taxon>Streptophyta</taxon>
        <taxon>Embryophyta</taxon>
        <taxon>Tracheophyta</taxon>
        <taxon>Spermatophyta</taxon>
        <taxon>Magnoliopsida</taxon>
        <taxon>eudicotyledons</taxon>
        <taxon>Gunneridae</taxon>
        <taxon>Pentapetalae</taxon>
        <taxon>asterids</taxon>
        <taxon>campanulids</taxon>
        <taxon>Asterales</taxon>
        <taxon>Asteraceae</taxon>
        <taxon>Asteroideae</taxon>
        <taxon>Heliantheae alliance</taxon>
        <taxon>Tageteae</taxon>
        <taxon>Tagetes</taxon>
    </lineage>
</organism>
<protein>
    <submittedName>
        <fullName evidence="1">Uncharacterized protein</fullName>
    </submittedName>
</protein>
<comment type="caution">
    <text evidence="1">The sequence shown here is derived from an EMBL/GenBank/DDBJ whole genome shotgun (WGS) entry which is preliminary data.</text>
</comment>
<keyword evidence="2" id="KW-1185">Reference proteome</keyword>
<gene>
    <name evidence="1" type="ORF">QVD17_09805</name>
</gene>
<name>A0AAD8P5M5_TARER</name>
<evidence type="ECO:0000313" key="1">
    <source>
        <dbReference type="EMBL" id="KAK1432902.1"/>
    </source>
</evidence>
<dbReference type="EMBL" id="JAUHHV010000002">
    <property type="protein sequence ID" value="KAK1432902.1"/>
    <property type="molecule type" value="Genomic_DNA"/>
</dbReference>
<evidence type="ECO:0000313" key="2">
    <source>
        <dbReference type="Proteomes" id="UP001229421"/>
    </source>
</evidence>
<dbReference type="AlphaFoldDB" id="A0AAD8P5M5"/>
<accession>A0AAD8P5M5</accession>
<reference evidence="1" key="1">
    <citation type="journal article" date="2023" name="bioRxiv">
        <title>Improved chromosome-level genome assembly for marigold (Tagetes erecta).</title>
        <authorList>
            <person name="Jiang F."/>
            <person name="Yuan L."/>
            <person name="Wang S."/>
            <person name="Wang H."/>
            <person name="Xu D."/>
            <person name="Wang A."/>
            <person name="Fan W."/>
        </authorList>
    </citation>
    <scope>NUCLEOTIDE SEQUENCE</scope>
    <source>
        <strain evidence="1">WSJ</strain>
        <tissue evidence="1">Leaf</tissue>
    </source>
</reference>